<dbReference type="EMBL" id="CAFAAJ010000219">
    <property type="protein sequence ID" value="CAB4823702.1"/>
    <property type="molecule type" value="Genomic_DNA"/>
</dbReference>
<reference evidence="2" key="1">
    <citation type="submission" date="2020-05" db="EMBL/GenBank/DDBJ databases">
        <authorList>
            <person name="Chiriac C."/>
            <person name="Salcher M."/>
            <person name="Ghai R."/>
            <person name="Kavagutti S V."/>
        </authorList>
    </citation>
    <scope>NUCLEOTIDE SEQUENCE</scope>
</reference>
<protein>
    <submittedName>
        <fullName evidence="2">Unannotated protein</fullName>
    </submittedName>
</protein>
<accession>A0A6J7MYV3</accession>
<proteinExistence type="predicted"/>
<dbReference type="EMBL" id="CAFBON010000073">
    <property type="protein sequence ID" value="CAB4986211.1"/>
    <property type="molecule type" value="Genomic_DNA"/>
</dbReference>
<gene>
    <name evidence="1" type="ORF">UFOPK3001_02338</name>
    <name evidence="2" type="ORF">UFOPK3954_00860</name>
</gene>
<sequence>MGVAVLVRVVPDHDASVLEVPDDLGVRLEDMLADPRHDLCGVTTLTVHRADRRDAHRVTDILVVLTEAGREVHNTRAVLGRHELGCENLERVRRVGEEREQGCVPAPGQFGAEHRADPGGAHKLALVGTEACVGEEVALAILFHHGVLDVGAHGEREIGRKGPRCRGPCQNSVAIVEGEGHRQRRVLAIPVDVVHPSLGIRQGGLAAPAVGEYAEALVHETLVPQSLERPHDALHVRKVERLVVVVEVHPAGLARDVTLPLARVAQHARSTGLVETGDAVLDDLRVTADAEFLLRLHLGGQAVAVPAEATLDPLSAHRAVPRDRVLHEPREQVAVVR</sequence>
<evidence type="ECO:0000313" key="2">
    <source>
        <dbReference type="EMBL" id="CAB4986211.1"/>
    </source>
</evidence>
<name>A0A6J7MYV3_9ZZZZ</name>
<organism evidence="2">
    <name type="scientific">freshwater metagenome</name>
    <dbReference type="NCBI Taxonomy" id="449393"/>
    <lineage>
        <taxon>unclassified sequences</taxon>
        <taxon>metagenomes</taxon>
        <taxon>ecological metagenomes</taxon>
    </lineage>
</organism>
<dbReference type="AlphaFoldDB" id="A0A6J7MYV3"/>
<evidence type="ECO:0000313" key="1">
    <source>
        <dbReference type="EMBL" id="CAB4823702.1"/>
    </source>
</evidence>